<protein>
    <submittedName>
        <fullName evidence="1">Uncharacterized protein</fullName>
    </submittedName>
</protein>
<evidence type="ECO:0000313" key="2">
    <source>
        <dbReference type="Proteomes" id="UP001187192"/>
    </source>
</evidence>
<sequence>MQRRIPEKVLAGQQIHQDMGKGCQDPTVTFY</sequence>
<dbReference type="Proteomes" id="UP001187192">
    <property type="component" value="Unassembled WGS sequence"/>
</dbReference>
<gene>
    <name evidence="1" type="ORF">TIFTF001_001048</name>
</gene>
<dbReference type="AlphaFoldDB" id="A0AA87Z4U1"/>
<evidence type="ECO:0000313" key="1">
    <source>
        <dbReference type="EMBL" id="GMN25729.1"/>
    </source>
</evidence>
<comment type="caution">
    <text evidence="1">The sequence shown here is derived from an EMBL/GenBank/DDBJ whole genome shotgun (WGS) entry which is preliminary data.</text>
</comment>
<name>A0AA87Z4U1_FICCA</name>
<dbReference type="EMBL" id="BTGU01000001">
    <property type="protein sequence ID" value="GMN25729.1"/>
    <property type="molecule type" value="Genomic_DNA"/>
</dbReference>
<proteinExistence type="predicted"/>
<organism evidence="1 2">
    <name type="scientific">Ficus carica</name>
    <name type="common">Common fig</name>
    <dbReference type="NCBI Taxonomy" id="3494"/>
    <lineage>
        <taxon>Eukaryota</taxon>
        <taxon>Viridiplantae</taxon>
        <taxon>Streptophyta</taxon>
        <taxon>Embryophyta</taxon>
        <taxon>Tracheophyta</taxon>
        <taxon>Spermatophyta</taxon>
        <taxon>Magnoliopsida</taxon>
        <taxon>eudicotyledons</taxon>
        <taxon>Gunneridae</taxon>
        <taxon>Pentapetalae</taxon>
        <taxon>rosids</taxon>
        <taxon>fabids</taxon>
        <taxon>Rosales</taxon>
        <taxon>Moraceae</taxon>
        <taxon>Ficeae</taxon>
        <taxon>Ficus</taxon>
    </lineage>
</organism>
<reference evidence="1" key="1">
    <citation type="submission" date="2023-07" db="EMBL/GenBank/DDBJ databases">
        <title>draft genome sequence of fig (Ficus carica).</title>
        <authorList>
            <person name="Takahashi T."/>
            <person name="Nishimura K."/>
        </authorList>
    </citation>
    <scope>NUCLEOTIDE SEQUENCE</scope>
</reference>
<accession>A0AA87Z4U1</accession>
<keyword evidence="2" id="KW-1185">Reference proteome</keyword>